<dbReference type="Gene3D" id="2.60.40.2440">
    <property type="entry name" value="Carbohydrate binding type-21 domain"/>
    <property type="match status" value="1"/>
</dbReference>
<dbReference type="InterPro" id="IPR005036">
    <property type="entry name" value="CBM21_dom"/>
</dbReference>
<dbReference type="Proteomes" id="UP000007303">
    <property type="component" value="Unassembled WGS sequence"/>
</dbReference>
<proteinExistence type="predicted"/>
<dbReference type="GO" id="GO:0008157">
    <property type="term" value="F:protein phosphatase 1 binding"/>
    <property type="evidence" value="ECO:0007669"/>
    <property type="project" value="TreeGrafter"/>
</dbReference>
<protein>
    <submittedName>
        <fullName evidence="2">Protein phosphatase 1, regulatory subunit 3Da</fullName>
    </submittedName>
</protein>
<dbReference type="GO" id="GO:0005979">
    <property type="term" value="P:regulation of glycogen biosynthetic process"/>
    <property type="evidence" value="ECO:0007669"/>
    <property type="project" value="TreeGrafter"/>
</dbReference>
<evidence type="ECO:0000313" key="2">
    <source>
        <dbReference type="Ensembl" id="ENSTNIP00000000313.1"/>
    </source>
</evidence>
<dbReference type="AlphaFoldDB" id="H3BWF1"/>
<dbReference type="HOGENOM" id="CLU_040215_0_1_1"/>
<dbReference type="InterPro" id="IPR038175">
    <property type="entry name" value="CBM21_dom_sf"/>
</dbReference>
<dbReference type="STRING" id="99883.ENSTNIP00000000313"/>
<reference evidence="2" key="3">
    <citation type="submission" date="2025-09" db="UniProtKB">
        <authorList>
            <consortium name="Ensembl"/>
        </authorList>
    </citation>
    <scope>IDENTIFICATION</scope>
</reference>
<dbReference type="InterPro" id="IPR050782">
    <property type="entry name" value="PP1_regulatory_subunit_3"/>
</dbReference>
<dbReference type="OMA" id="QQPADCM"/>
<feature type="domain" description="CBM21" evidence="1">
    <location>
        <begin position="153"/>
        <end position="268"/>
    </location>
</feature>
<keyword evidence="3" id="KW-1185">Reference proteome</keyword>
<evidence type="ECO:0000313" key="3">
    <source>
        <dbReference type="Proteomes" id="UP000007303"/>
    </source>
</evidence>
<dbReference type="Ensembl" id="ENSTNIT00000003858.1">
    <property type="protein sequence ID" value="ENSTNIP00000000313.1"/>
    <property type="gene ID" value="ENSTNIG00000000771.1"/>
</dbReference>
<dbReference type="InParanoid" id="H3BWF1"/>
<reference evidence="3" key="1">
    <citation type="journal article" date="2004" name="Nature">
        <title>Genome duplication in the teleost fish Tetraodon nigroviridis reveals the early vertebrate proto-karyotype.</title>
        <authorList>
            <person name="Jaillon O."/>
            <person name="Aury J.-M."/>
            <person name="Brunet F."/>
            <person name="Petit J.-L."/>
            <person name="Stange-Thomann N."/>
            <person name="Mauceli E."/>
            <person name="Bouneau L."/>
            <person name="Fischer C."/>
            <person name="Ozouf-Costaz C."/>
            <person name="Bernot A."/>
            <person name="Nicaud S."/>
            <person name="Jaffe D."/>
            <person name="Fisher S."/>
            <person name="Lutfalla G."/>
            <person name="Dossat C."/>
            <person name="Segurens B."/>
            <person name="Dasilva C."/>
            <person name="Salanoubat M."/>
            <person name="Levy M."/>
            <person name="Boudet N."/>
            <person name="Castellano S."/>
            <person name="Anthouard V."/>
            <person name="Jubin C."/>
            <person name="Castelli V."/>
            <person name="Katinka M."/>
            <person name="Vacherie B."/>
            <person name="Biemont C."/>
            <person name="Skalli Z."/>
            <person name="Cattolico L."/>
            <person name="Poulain J."/>
            <person name="De Berardinis V."/>
            <person name="Cruaud C."/>
            <person name="Duprat S."/>
            <person name="Brottier P."/>
            <person name="Coutanceau J.-P."/>
            <person name="Gouzy J."/>
            <person name="Parra G."/>
            <person name="Lardier G."/>
            <person name="Chapple C."/>
            <person name="McKernan K.J."/>
            <person name="McEwan P."/>
            <person name="Bosak S."/>
            <person name="Kellis M."/>
            <person name="Volff J.-N."/>
            <person name="Guigo R."/>
            <person name="Zody M.C."/>
            <person name="Mesirov J."/>
            <person name="Lindblad-Toh K."/>
            <person name="Birren B."/>
            <person name="Nusbaum C."/>
            <person name="Kahn D."/>
            <person name="Robinson-Rechavi M."/>
            <person name="Laudet V."/>
            <person name="Schachter V."/>
            <person name="Quetier F."/>
            <person name="Saurin W."/>
            <person name="Scarpelli C."/>
            <person name="Wincker P."/>
            <person name="Lander E.S."/>
            <person name="Weissenbach J."/>
            <person name="Roest Crollius H."/>
        </authorList>
    </citation>
    <scope>NUCLEOTIDE SEQUENCE [LARGE SCALE GENOMIC DNA]</scope>
</reference>
<dbReference type="Pfam" id="PF03370">
    <property type="entry name" value="CBM_21"/>
    <property type="match status" value="1"/>
</dbReference>
<accession>H3BWF1</accession>
<dbReference type="GO" id="GO:2001069">
    <property type="term" value="F:glycogen binding"/>
    <property type="evidence" value="ECO:0007669"/>
    <property type="project" value="TreeGrafter"/>
</dbReference>
<dbReference type="PANTHER" id="PTHR12307">
    <property type="entry name" value="PROTEIN PHOSPHATASE 1 REGULATORY SUBUNIT"/>
    <property type="match status" value="1"/>
</dbReference>
<dbReference type="GO" id="GO:0000164">
    <property type="term" value="C:protein phosphatase type 1 complex"/>
    <property type="evidence" value="ECO:0007669"/>
    <property type="project" value="TreeGrafter"/>
</dbReference>
<dbReference type="PROSITE" id="PS51159">
    <property type="entry name" value="CBM21"/>
    <property type="match status" value="1"/>
</dbReference>
<organism evidence="2 3">
    <name type="scientific">Tetraodon nigroviridis</name>
    <name type="common">Spotted green pufferfish</name>
    <name type="synonym">Chelonodon nigroviridis</name>
    <dbReference type="NCBI Taxonomy" id="99883"/>
    <lineage>
        <taxon>Eukaryota</taxon>
        <taxon>Metazoa</taxon>
        <taxon>Chordata</taxon>
        <taxon>Craniata</taxon>
        <taxon>Vertebrata</taxon>
        <taxon>Euteleostomi</taxon>
        <taxon>Actinopterygii</taxon>
        <taxon>Neopterygii</taxon>
        <taxon>Teleostei</taxon>
        <taxon>Neoteleostei</taxon>
        <taxon>Acanthomorphata</taxon>
        <taxon>Eupercaria</taxon>
        <taxon>Tetraodontiformes</taxon>
        <taxon>Tetradontoidea</taxon>
        <taxon>Tetraodontidae</taxon>
        <taxon>Tetraodon</taxon>
    </lineage>
</organism>
<name>H3BWF1_TETNG</name>
<dbReference type="GeneTree" id="ENSGT00940000161921"/>
<sequence length="288" mass="32408">PPTSTLPTSLHTRKRADDTGGSSLCCMLDLDGACIRPPSATRVPVPGRQRPNQKVTCEPTPKPIIRQRSLSLPCDTERRKRCRNVGVRFVDSLGIDLEDIKVFKSGEDPCIPHHVTFRLLMGAELADGKHLEISLPYLKPAFSQQPGDQPGFLHRLSQQKVCLERVLCLELGVIGITQVINLDFEKDVTARFSFTGWKSCTEAKATWVSTITKSWEEGEGQLSCDTFRFHLPVPPFIQPGAMLEFAIQYKVCGVEYWDNNNGENYKLFCHNYKLSVPKECEDSMVHFI</sequence>
<reference evidence="2" key="2">
    <citation type="submission" date="2025-08" db="UniProtKB">
        <authorList>
            <consortium name="Ensembl"/>
        </authorList>
    </citation>
    <scope>IDENTIFICATION</scope>
</reference>
<dbReference type="PANTHER" id="PTHR12307:SF4">
    <property type="entry name" value="PROTEIN PHOSPHATASE 1 REGULATORY SUBUNIT 3D"/>
    <property type="match status" value="1"/>
</dbReference>
<evidence type="ECO:0000259" key="1">
    <source>
        <dbReference type="PROSITE" id="PS51159"/>
    </source>
</evidence>